<keyword evidence="1" id="KW-0732">Signal</keyword>
<accession>A0ABZ2IHB3</accession>
<gene>
    <name evidence="2" type="ORF">NEE14_009900</name>
</gene>
<organism evidence="2 3">
    <name type="scientific">Parabacteroides absconsus</name>
    <dbReference type="NCBI Taxonomy" id="2951805"/>
    <lineage>
        <taxon>Bacteria</taxon>
        <taxon>Pseudomonadati</taxon>
        <taxon>Bacteroidota</taxon>
        <taxon>Bacteroidia</taxon>
        <taxon>Bacteroidales</taxon>
        <taxon>Tannerellaceae</taxon>
        <taxon>Parabacteroides</taxon>
    </lineage>
</organism>
<proteinExistence type="predicted"/>
<dbReference type="PROSITE" id="PS51257">
    <property type="entry name" value="PROKAR_LIPOPROTEIN"/>
    <property type="match status" value="1"/>
</dbReference>
<evidence type="ECO:0000313" key="2">
    <source>
        <dbReference type="EMBL" id="WWV65328.1"/>
    </source>
</evidence>
<name>A0ABZ2IHB3_9BACT</name>
<feature type="chain" id="PRO_5045977800" evidence="1">
    <location>
        <begin position="21"/>
        <end position="270"/>
    </location>
</feature>
<reference evidence="2 3" key="1">
    <citation type="submission" date="2024-02" db="EMBL/GenBank/DDBJ databases">
        <title>Whole genome sequencing of Parabacteroides sp. AD58.</title>
        <authorList>
            <person name="Chaplin A.V."/>
            <person name="Pikina A.P."/>
            <person name="Sokolova S.R."/>
            <person name="Korostin D.O."/>
            <person name="Efimov B.A."/>
        </authorList>
    </citation>
    <scope>NUCLEOTIDE SEQUENCE [LARGE SCALE GENOMIC DNA]</scope>
    <source>
        <strain evidence="2 3">AD58</strain>
    </source>
</reference>
<evidence type="ECO:0000256" key="1">
    <source>
        <dbReference type="SAM" id="SignalP"/>
    </source>
</evidence>
<evidence type="ECO:0000313" key="3">
    <source>
        <dbReference type="Proteomes" id="UP001320603"/>
    </source>
</evidence>
<dbReference type="Proteomes" id="UP001320603">
    <property type="component" value="Chromosome"/>
</dbReference>
<protein>
    <submittedName>
        <fullName evidence="2">Uncharacterized protein</fullName>
    </submittedName>
</protein>
<keyword evidence="3" id="KW-1185">Reference proteome</keyword>
<dbReference type="EMBL" id="CP146284">
    <property type="protein sequence ID" value="WWV65328.1"/>
    <property type="molecule type" value="Genomic_DNA"/>
</dbReference>
<feature type="signal peptide" evidence="1">
    <location>
        <begin position="1"/>
        <end position="20"/>
    </location>
</feature>
<dbReference type="RefSeq" id="WP_251967543.1">
    <property type="nucleotide sequence ID" value="NZ_CP146284.1"/>
</dbReference>
<sequence length="270" mass="31408">MRVKLYFLMTLLPLFFSCNNEEDNFNSFQELDNEQYSYYVAEALDAMNMPRPEGSYNYPCLPGMPSWKELNSGEEMNMACHVPDDVLNNQTTQAVIQAMWEHPKFKDLIGFSSNSSIQESLNNVLLDWNIYLELTKRSDAASCLVERYNRMQPTKVSHTFYNNSLQLLLSQTIFLEQLSADEKLLLAKEMVERKASVEKVLEMENESSSLDSFYFCLVRIMVSCQYAPMMSWMENNEAIQQFEESGDIFFLSSEMRKDILDLSIDFINNN</sequence>